<evidence type="ECO:0000313" key="1">
    <source>
        <dbReference type="EMBL" id="CCV07415.1"/>
    </source>
</evidence>
<gene>
    <name evidence="1" type="ORF">MESS2_560018</name>
</gene>
<comment type="caution">
    <text evidence="1">The sequence shown here is derived from an EMBL/GenBank/DDBJ whole genome shotgun (WGS) entry which is preliminary data.</text>
</comment>
<organism evidence="1 2">
    <name type="scientific">Mesorhizobium metallidurans STM 2683</name>
    <dbReference type="NCBI Taxonomy" id="1297569"/>
    <lineage>
        <taxon>Bacteria</taxon>
        <taxon>Pseudomonadati</taxon>
        <taxon>Pseudomonadota</taxon>
        <taxon>Alphaproteobacteria</taxon>
        <taxon>Hyphomicrobiales</taxon>
        <taxon>Phyllobacteriaceae</taxon>
        <taxon>Mesorhizobium</taxon>
    </lineage>
</organism>
<proteinExistence type="predicted"/>
<evidence type="ECO:0000313" key="2">
    <source>
        <dbReference type="Proteomes" id="UP000012062"/>
    </source>
</evidence>
<dbReference type="EMBL" id="CAUM01000124">
    <property type="protein sequence ID" value="CCV07415.1"/>
    <property type="molecule type" value="Genomic_DNA"/>
</dbReference>
<dbReference type="Proteomes" id="UP000012062">
    <property type="component" value="Unassembled WGS sequence"/>
</dbReference>
<keyword evidence="2" id="KW-1185">Reference proteome</keyword>
<protein>
    <submittedName>
        <fullName evidence="1">Uncharacterized protein</fullName>
    </submittedName>
</protein>
<name>M5ETS2_9HYPH</name>
<dbReference type="AlphaFoldDB" id="M5ETS2"/>
<accession>M5ETS2</accession>
<reference evidence="1 2" key="1">
    <citation type="submission" date="2013-02" db="EMBL/GenBank/DDBJ databases">
        <authorList>
            <person name="Genoscope - CEA"/>
        </authorList>
    </citation>
    <scope>NUCLEOTIDE SEQUENCE [LARGE SCALE GENOMIC DNA]</scope>
    <source>
        <strain evidence="1 2">STM 2683</strain>
    </source>
</reference>
<sequence>MHQLQGRRRQLLRVALAARKLQLKPGAAVMPRRVSFVQMHMAGYDSICPREALNC</sequence>